<gene>
    <name evidence="4" type="ORF">F1735_09475</name>
</gene>
<dbReference type="Proteomes" id="UP000610594">
    <property type="component" value="Unassembled WGS sequence"/>
</dbReference>
<keyword evidence="1" id="KW-0812">Transmembrane</keyword>
<feature type="transmembrane region" description="Helical" evidence="1">
    <location>
        <begin position="15"/>
        <end position="36"/>
    </location>
</feature>
<feature type="domain" description="Type 4 fimbrial biogenesis protein PilX N-terminal" evidence="3">
    <location>
        <begin position="14"/>
        <end position="61"/>
    </location>
</feature>
<dbReference type="Pfam" id="PF14341">
    <property type="entry name" value="PilX_N"/>
    <property type="match status" value="1"/>
</dbReference>
<comment type="caution">
    <text evidence="4">The sequence shown here is derived from an EMBL/GenBank/DDBJ whole genome shotgun (WGS) entry which is preliminary data.</text>
</comment>
<organism evidence="4 5">
    <name type="scientific">Massilia genomosp. 1</name>
    <dbReference type="NCBI Taxonomy" id="2609280"/>
    <lineage>
        <taxon>Bacteria</taxon>
        <taxon>Pseudomonadati</taxon>
        <taxon>Pseudomonadota</taxon>
        <taxon>Betaproteobacteria</taxon>
        <taxon>Burkholderiales</taxon>
        <taxon>Oxalobacteraceae</taxon>
        <taxon>Telluria group</taxon>
        <taxon>Massilia</taxon>
    </lineage>
</organism>
<dbReference type="InterPro" id="IPR025746">
    <property type="entry name" value="PilX_N_dom"/>
</dbReference>
<evidence type="ECO:0000259" key="2">
    <source>
        <dbReference type="Pfam" id="PF13681"/>
    </source>
</evidence>
<evidence type="ECO:0000313" key="5">
    <source>
        <dbReference type="Proteomes" id="UP000610594"/>
    </source>
</evidence>
<evidence type="ECO:0000259" key="3">
    <source>
        <dbReference type="Pfam" id="PF14341"/>
    </source>
</evidence>
<sequence length="184" mass="20256">MRTNTIARYRASQQGAVLVSGLIFLVVLTMFVLALVRGGTLEERLARNSRDQQVAREAAETMLRFAEETVFNRAPFDPFDSTQFTAGCANALCRNQVETENSATVDWKNDKVTSSFVNDVDHVGKLTVQPRYIIELIKAPVYINSNTPCSPGIAKVTARATGNGGAVAIVQSTYRFRVFSKICD</sequence>
<feature type="domain" description="PilX/PilW C-terminal" evidence="2">
    <location>
        <begin position="92"/>
        <end position="175"/>
    </location>
</feature>
<dbReference type="RefSeq" id="WP_167236711.1">
    <property type="nucleotide sequence ID" value="NZ_WHJF01000019.1"/>
</dbReference>
<dbReference type="EMBL" id="WHJF01000019">
    <property type="protein sequence ID" value="NHZ62534.1"/>
    <property type="molecule type" value="Genomic_DNA"/>
</dbReference>
<keyword evidence="5" id="KW-1185">Reference proteome</keyword>
<name>A0ABX0MID1_9BURK</name>
<keyword evidence="1" id="KW-1133">Transmembrane helix</keyword>
<accession>A0ABX0MID1</accession>
<protein>
    <recommendedName>
        <fullName evidence="6">Type IV pilus assembly protein PilX</fullName>
    </recommendedName>
</protein>
<evidence type="ECO:0008006" key="6">
    <source>
        <dbReference type="Google" id="ProtNLM"/>
    </source>
</evidence>
<dbReference type="InterPro" id="IPR025205">
    <property type="entry name" value="PilX/PilW_C"/>
</dbReference>
<evidence type="ECO:0000256" key="1">
    <source>
        <dbReference type="SAM" id="Phobius"/>
    </source>
</evidence>
<keyword evidence="1" id="KW-0472">Membrane</keyword>
<proteinExistence type="predicted"/>
<evidence type="ECO:0000313" key="4">
    <source>
        <dbReference type="EMBL" id="NHZ62534.1"/>
    </source>
</evidence>
<dbReference type="Pfam" id="PF13681">
    <property type="entry name" value="PilX"/>
    <property type="match status" value="1"/>
</dbReference>
<reference evidence="4 5" key="1">
    <citation type="submission" date="2019-10" db="EMBL/GenBank/DDBJ databases">
        <title>Taxonomy of Antarctic Massilia spp.: description of Massilia rubra sp. nov., Massilia aquatica sp. nov., Massilia mucilaginosa sp. nov., Massilia frigida sp. nov. isolated from streams, lakes and regoliths.</title>
        <authorList>
            <person name="Holochova P."/>
            <person name="Sedlacek I."/>
            <person name="Kralova S."/>
            <person name="Maslanova I."/>
            <person name="Busse H.-J."/>
            <person name="Stankova E."/>
            <person name="Vrbovska V."/>
            <person name="Kovarovic V."/>
            <person name="Bartak M."/>
            <person name="Svec P."/>
            <person name="Pantucek R."/>
        </authorList>
    </citation>
    <scope>NUCLEOTIDE SEQUENCE [LARGE SCALE GENOMIC DNA]</scope>
    <source>
        <strain evidence="4 5">CCM 8694</strain>
    </source>
</reference>